<feature type="transmembrane region" description="Helical" evidence="2">
    <location>
        <begin position="466"/>
        <end position="486"/>
    </location>
</feature>
<comment type="caution">
    <text evidence="3">The sequence shown here is derived from an EMBL/GenBank/DDBJ whole genome shotgun (WGS) entry which is preliminary data.</text>
</comment>
<protein>
    <submittedName>
        <fullName evidence="3">Uncharacterized protein</fullName>
    </submittedName>
</protein>
<proteinExistence type="predicted"/>
<dbReference type="OrthoDB" id="9989107at2759"/>
<keyword evidence="1" id="KW-0732">Signal</keyword>
<keyword evidence="5" id="KW-1185">Reference proteome</keyword>
<feature type="transmembrane region" description="Helical" evidence="2">
    <location>
        <begin position="802"/>
        <end position="820"/>
    </location>
</feature>
<gene>
    <name evidence="3" type="ORF">BJG266_LOCUS17657</name>
    <name evidence="4" type="ORF">QVE165_LOCUS18592</name>
</gene>
<name>A0A814J4Q9_9BILA</name>
<dbReference type="EMBL" id="CAJNOI010000086">
    <property type="protein sequence ID" value="CAF1033339.1"/>
    <property type="molecule type" value="Genomic_DNA"/>
</dbReference>
<evidence type="ECO:0000313" key="3">
    <source>
        <dbReference type="EMBL" id="CAF1033339.1"/>
    </source>
</evidence>
<evidence type="ECO:0000256" key="1">
    <source>
        <dbReference type="ARBA" id="ARBA00022729"/>
    </source>
</evidence>
<sequence length="1665" mass="189813">MASRANLRAAFARLKLFLRQLNLFNTNSADGTVTHIERRSTRLYLVLFISSMIILTLIYNIISYTTTIVVSSPTLAEYSSLTEKSALQCFCSNIAVKYEKFVQIQVHYHELCQSDFVSNDWIKHLHLLYDQSWNKSDRSDFRRTGAFQFQTLHSLCQLAKDTIYHRLQLFNYTDFIGSELVPQNLFQVQIDSFIDDFINKIPNTFMRTLRFMQNTTAHSLFMTGASVTSVIPVKESYIESSRGIYSYESIEYTFTDGSSCICSSSTATHCMGPTIFENETVSGFQTGCYMLSALMNSTLEAFYNQTLIDKLANSSKIFRKLNSSNPNGTVDTLLSKMFVEIWSNTTSFAKYFQNCAPDSCSYTVLQSYNFWNILIILASLFSGLTSLLRFLSPILVVHVWPWIAKFIVRQQAPVTVETTPVSSICTKIRRLFQFIKQTLINLNLFESVPPSQDETILRQQRYQTRLYIIILLASLIILTFCISIDSYQVNKIVRNPSLSTFIALDAQYPLILNCSCNQTISKYHQFIFDLKPQYHEICSSHFISRRWIDLHFKSPTRELYTNDIQYQSPMHFQLLSTLCHVAQQTVDDRLQSFNETKFITNRVLKQSSFQTRVDSIIDQFKRTLPESYRRTIQLMTANSEINQFIVPLNSEAKLQSESLYRLTPLMRVYDYRVLFRSPAHFLKCVELSSDECVLETIIDNDRYIDIFPGMIQTVFPLRSVLLSTLECFYNETCFSKIKNLINAAVSSKNFSTLRLSLLSNNVKFHAVMKYMKKTMTEFNLFYAMSPSQDPKTLRRNRHLTRIYLVLLIMFFYILAVYTVLMQETVPVIIENPSVYKYSELSTQYHRTLKCSCSHIAVTYDKFISRLEPQYHPVCSSALITTKKYNISWPEDHDDFYGFKHNAALNFDEDDFRRWVTTQLKTVSQLCILSRDILNASLSLWRQRNLITGNMISPPEFDRQIEALINEFKITTQNEFSQAVDLIQVVNYANQLATTQSSNWQFILNSDPDSPSLNTLTIPKIYKDNNCSCALQSNCSTLNSFPYRTLNQSLRQTIPGFRSGCLSLNALLQSNFACFYNKTCLYLMQTASYHLKSVPFQVLNVSSLSSPNETIENILGQLFVEEWKEEKSFEQYYNACAPQFCQFSYSSKFNGVYFVTTLLAVFGGLTKILHSAISLIGLIVMGIFDCKKKNRVMPQSDVEVVDINDHNPEVVVSNLPVTTVEINTDPIQEQIQPSKKRIKRAIMICGCLLVIVGMVIVPVNWFKSTSTEHILTTESTTLMMSMTTKESATTSTESCYLTLTSQSEPYSIGHDARSFILSDFNKDSLLDLAVTNYENHTISVLLGNGNGKFRIQKVYSTGVESYPLGITSGDFNNDTFLDIAVVLSEQKQIAIFFGDGSNGLFDIKPHTVTENGYIDDALSAIEAIDLDGNGLTDFVIGNRHHIPPGVNINTWSLLLNNGNGSSYSDCSTDSYFISAIDSIVIGDFNNDGKANDISLCSSNGIVSTFSAIQYVGIMMEKYQHVENRIYGKPQSIIRGRFNDDEFDDLALVSPESDTLHVLLAYENGTFIQQIYHSPHYPVSVAKINFNNDSIDDLAVLSCNQIIRIYLGTKLGIFHENDIPFYVGKNNTDQCFQSLRSADLNQDGRDDLVFIDVDSQTIRVLLGTRCK</sequence>
<dbReference type="SUPFAM" id="SSF69318">
    <property type="entry name" value="Integrin alpha N-terminal domain"/>
    <property type="match status" value="2"/>
</dbReference>
<dbReference type="InterPro" id="IPR028994">
    <property type="entry name" value="Integrin_alpha_N"/>
</dbReference>
<evidence type="ECO:0000313" key="4">
    <source>
        <dbReference type="EMBL" id="CAF1069180.1"/>
    </source>
</evidence>
<keyword evidence="2" id="KW-0472">Membrane</keyword>
<dbReference type="Pfam" id="PF13517">
    <property type="entry name" value="FG-GAP_3"/>
    <property type="match status" value="1"/>
</dbReference>
<evidence type="ECO:0000313" key="5">
    <source>
        <dbReference type="Proteomes" id="UP000663832"/>
    </source>
</evidence>
<accession>A0A814J4Q9</accession>
<keyword evidence="2" id="KW-1133">Transmembrane helix</keyword>
<dbReference type="Proteomes" id="UP000663877">
    <property type="component" value="Unassembled WGS sequence"/>
</dbReference>
<dbReference type="PANTHER" id="PTHR46580">
    <property type="entry name" value="SENSOR KINASE-RELATED"/>
    <property type="match status" value="1"/>
</dbReference>
<reference evidence="3" key="1">
    <citation type="submission" date="2021-02" db="EMBL/GenBank/DDBJ databases">
        <authorList>
            <person name="Nowell W R."/>
        </authorList>
    </citation>
    <scope>NUCLEOTIDE SEQUENCE</scope>
</reference>
<feature type="transmembrane region" description="Helical" evidence="2">
    <location>
        <begin position="43"/>
        <end position="62"/>
    </location>
</feature>
<feature type="transmembrane region" description="Helical" evidence="2">
    <location>
        <begin position="1150"/>
        <end position="1183"/>
    </location>
</feature>
<dbReference type="EMBL" id="CAJNOM010000110">
    <property type="protein sequence ID" value="CAF1069180.1"/>
    <property type="molecule type" value="Genomic_DNA"/>
</dbReference>
<organism evidence="3 6">
    <name type="scientific">Adineta steineri</name>
    <dbReference type="NCBI Taxonomy" id="433720"/>
    <lineage>
        <taxon>Eukaryota</taxon>
        <taxon>Metazoa</taxon>
        <taxon>Spiralia</taxon>
        <taxon>Gnathifera</taxon>
        <taxon>Rotifera</taxon>
        <taxon>Eurotatoria</taxon>
        <taxon>Bdelloidea</taxon>
        <taxon>Adinetida</taxon>
        <taxon>Adinetidae</taxon>
        <taxon>Adineta</taxon>
    </lineage>
</organism>
<evidence type="ECO:0000256" key="2">
    <source>
        <dbReference type="SAM" id="Phobius"/>
    </source>
</evidence>
<evidence type="ECO:0000313" key="6">
    <source>
        <dbReference type="Proteomes" id="UP000663877"/>
    </source>
</evidence>
<dbReference type="Proteomes" id="UP000663832">
    <property type="component" value="Unassembled WGS sequence"/>
</dbReference>
<feature type="transmembrane region" description="Helical" evidence="2">
    <location>
        <begin position="1240"/>
        <end position="1261"/>
    </location>
</feature>
<keyword evidence="2" id="KW-0812">Transmembrane</keyword>
<dbReference type="InterPro" id="IPR013517">
    <property type="entry name" value="FG-GAP"/>
</dbReference>
<dbReference type="Gene3D" id="2.130.10.130">
    <property type="entry name" value="Integrin alpha, N-terminal"/>
    <property type="match status" value="2"/>
</dbReference>